<organism evidence="1 2">
    <name type="scientific">Choristoneura fumiferana</name>
    <name type="common">Spruce budworm moth</name>
    <name type="synonym">Archips fumiferana</name>
    <dbReference type="NCBI Taxonomy" id="7141"/>
    <lineage>
        <taxon>Eukaryota</taxon>
        <taxon>Metazoa</taxon>
        <taxon>Ecdysozoa</taxon>
        <taxon>Arthropoda</taxon>
        <taxon>Hexapoda</taxon>
        <taxon>Insecta</taxon>
        <taxon>Pterygota</taxon>
        <taxon>Neoptera</taxon>
        <taxon>Endopterygota</taxon>
        <taxon>Lepidoptera</taxon>
        <taxon>Glossata</taxon>
        <taxon>Ditrysia</taxon>
        <taxon>Tortricoidea</taxon>
        <taxon>Tortricidae</taxon>
        <taxon>Tortricinae</taxon>
        <taxon>Choristoneura</taxon>
    </lineage>
</organism>
<sequence>MADDIDIEEHDVLESLRRRQMPDAVVKQEPVDEEYAESHYQPSSEYYDQQWDWESHGGVEPAQIKEEKSDETDDIPFGKIILGSKPPESTEIKPPEAEIEEKEHGQENYNYNMSLVLEDWGPILEASNCYCPDCQTLFATVNALDAHKMIAHSFLVAMEEEVTPERNKAIKSTAKPNENDIGSTCEICKFTFKGERQGKYNLLRHYRKVHQIDPSTIKSVNELKNWKICNHCNVYFPSDTALVKHLYELLPLNDNKNDEKPPPVKVQTAVKATNEKPTPKIVQIERKPVKADPVPTVSSFDTMPTPKPVVVKTVKPTPKQANSMILGSKINGVRVDDKSENVVLPSSKLRQCEVCGVEYSRKYYIIHMRKFHSDVLLAKINRLKKNHPVNVSTNVRTNVRFKCMMCNLIFDGPSSARKHKALKHPEMKRKKMFLKIVQTNKVQKVKNKTKVLNKVKKPPQNEDSELIVSKSTLFKCNRCSVHFLTCYGACAHSRVCETSSNMRDWSCPQCQRVFKNVDKKAHEFQHQFANSKFKVYVVYLEMVVRILCECPCCYVCFEEYKFWRHIKFGCERDTESFFCNECRLPIDMTSKTNHESKHTQGDFTKEDFIKVDFISSNNDVKVKIEPKEKDIPVPALKRKLAAPVVGTEKISKKTKELNLFYCPSCKLYVTKKVSPHSTGECRKCKSVKLRIPCKICGISFTASSSAPHARLHKKYPNLSLGDLTFTRITDDKKIKPLPEYYPCKKCHVNFFFKGLRYRHECAGIKSINCQVCQKKIEKSSFKMHMRFHNYVLPGKKVQKMVQSAMKSPSLPRENELKSQSPTKLKRNEPKSTVTETGLPELLMKYQSLTTLWNILYVCATCDTFTDSYDKVVEHCQNHFTNMESYGVVIMKCQICNMKFDRECYRRHLELHAGGNDINRKSFKILRYDHSKLFSAEWLNFIDLPEDQKAQILTRSMYREKRYVRMRLEQQGPPEYTLYRCKQCQKCISPEAIIHHMTLKNCMKANKLICPLCSMAFANRTTFAQHQRIHETTHLEADSFRIVAFNDSSDGDLNKKILNEYNVGEVVVTEEPPKNPDFFAKYPDNVKLVKGNKFYMFYKCSDCEVCTLDAVTADHVCPTAKKICPKCGLTFSSNKFNEHTKLHDEIMFSDKNVFTRSFYSRPVAKASKDTSKNIPVQTEIRTEEANLYKCHCGLHFTSLKTIEKHYQNKNCSSVVREKCSHCSLVFDPNEIVNHLCKHHANTQFQLFKIVIPNKKTVYKCKQCHVLFYDKRIGGVHSQKCDGVSNGTKCDACGLAFDKLSINIHRDEHKASGQSKLDCYLVENITNDSKVDNNVLYKCKKCNIHYVEQNSARDHAIKYNHQTHQVKKCDQCSLRFTVKTLSRHVELHHNMLKIDRFRIKCIPVHNKSNAEEKTAASKVKVNKETTQETIHEGDLTIESQMMRETGTYKIYRCKKCKLHFTDDTTLLKHNDDRCSKELVEVCELCSLKFSVKNMNTHKKQHNGDETIKMDITERNYEDEDLAFDDDINDTAAEEVAESRSGIDLNLYKCKHCSLHFNVKRTVLSHIAEGCVTKRAPVRCDECNVPFPSVSAIRHKNLHDKYGLKKEDFKIICLPDSERINVKPTGFNDENSQLTNDTAATLDSSIEETSQTEDNVSEIKTNADLEAEVGANSKNISNVQIVKIDPETSQQSEVDLSIDKTKTKLYKCGDCNVYFIAQKTCYKHVTKHTPLDPKDYIECKLCGFQFLIAVLQTHIKKHHADEFRLDDVLVQEYHPGVVKNNYPDYEIYFAIDKEQSGLVSTSSDVNNDINDLKTIDNKETENDCSKVSEVVSVGSTEVSSNCNELTEKNDALDKT</sequence>
<protein>
    <submittedName>
        <fullName evidence="1">Uncharacterized protein</fullName>
    </submittedName>
</protein>
<accession>A0ACC0K686</accession>
<keyword evidence="2" id="KW-1185">Reference proteome</keyword>
<comment type="caution">
    <text evidence="1">The sequence shown here is derived from an EMBL/GenBank/DDBJ whole genome shotgun (WGS) entry which is preliminary data.</text>
</comment>
<gene>
    <name evidence="1" type="ORF">MSG28_016023</name>
</gene>
<evidence type="ECO:0000313" key="2">
    <source>
        <dbReference type="Proteomes" id="UP001064048"/>
    </source>
</evidence>
<evidence type="ECO:0000313" key="1">
    <source>
        <dbReference type="EMBL" id="KAI8431521.1"/>
    </source>
</evidence>
<dbReference type="EMBL" id="CM046130">
    <property type="protein sequence ID" value="KAI8431521.1"/>
    <property type="molecule type" value="Genomic_DNA"/>
</dbReference>
<proteinExistence type="predicted"/>
<reference evidence="1 2" key="1">
    <citation type="journal article" date="2022" name="Genome Biol. Evol.">
        <title>The Spruce Budworm Genome: Reconstructing the Evolutionary History of Antifreeze Proteins.</title>
        <authorList>
            <person name="Beliveau C."/>
            <person name="Gagne P."/>
            <person name="Picq S."/>
            <person name="Vernygora O."/>
            <person name="Keeling C.I."/>
            <person name="Pinkney K."/>
            <person name="Doucet D."/>
            <person name="Wen F."/>
            <person name="Johnston J.S."/>
            <person name="Maaroufi H."/>
            <person name="Boyle B."/>
            <person name="Laroche J."/>
            <person name="Dewar K."/>
            <person name="Juretic N."/>
            <person name="Blackburn G."/>
            <person name="Nisole A."/>
            <person name="Brunet B."/>
            <person name="Brandao M."/>
            <person name="Lumley L."/>
            <person name="Duan J."/>
            <person name="Quan G."/>
            <person name="Lucarotti C.J."/>
            <person name="Roe A.D."/>
            <person name="Sperling F.A.H."/>
            <person name="Levesque R.C."/>
            <person name="Cusson M."/>
        </authorList>
    </citation>
    <scope>NUCLEOTIDE SEQUENCE [LARGE SCALE GENOMIC DNA]</scope>
    <source>
        <strain evidence="1">Glfc:IPQL:Cfum</strain>
    </source>
</reference>
<dbReference type="Proteomes" id="UP001064048">
    <property type="component" value="Chromosome 30"/>
</dbReference>
<name>A0ACC0K686_CHOFU</name>